<evidence type="ECO:0000313" key="2">
    <source>
        <dbReference type="Proteomes" id="UP000694005"/>
    </source>
</evidence>
<dbReference type="AlphaFoldDB" id="A0A8D9CSP5"/>
<dbReference type="EMBL" id="LS974625">
    <property type="protein sequence ID" value="CAG7862083.1"/>
    <property type="molecule type" value="Genomic_DNA"/>
</dbReference>
<name>A0A8D9CSP5_BRACM</name>
<accession>A0A8D9CSP5</accession>
<proteinExistence type="predicted"/>
<dbReference type="Proteomes" id="UP000694005">
    <property type="component" value="Chromosome A09"/>
</dbReference>
<sequence>MRGVSGIPSSNNLRLQNLVESQPEITKTESCLVSLSAKFALKRSLFLPLA</sequence>
<evidence type="ECO:0000313" key="1">
    <source>
        <dbReference type="EMBL" id="CAG7862083.1"/>
    </source>
</evidence>
<organism evidence="1 2">
    <name type="scientific">Brassica campestris</name>
    <name type="common">Field mustard</name>
    <dbReference type="NCBI Taxonomy" id="3711"/>
    <lineage>
        <taxon>Eukaryota</taxon>
        <taxon>Viridiplantae</taxon>
        <taxon>Streptophyta</taxon>
        <taxon>Embryophyta</taxon>
        <taxon>Tracheophyta</taxon>
        <taxon>Spermatophyta</taxon>
        <taxon>Magnoliopsida</taxon>
        <taxon>eudicotyledons</taxon>
        <taxon>Gunneridae</taxon>
        <taxon>Pentapetalae</taxon>
        <taxon>rosids</taxon>
        <taxon>malvids</taxon>
        <taxon>Brassicales</taxon>
        <taxon>Brassicaceae</taxon>
        <taxon>Brassiceae</taxon>
        <taxon>Brassica</taxon>
    </lineage>
</organism>
<gene>
    <name evidence="1" type="ORF">BRAPAZ1V2_A09P25500.2</name>
</gene>
<reference evidence="1 2" key="1">
    <citation type="submission" date="2021-07" db="EMBL/GenBank/DDBJ databases">
        <authorList>
            <consortium name="Genoscope - CEA"/>
            <person name="William W."/>
        </authorList>
    </citation>
    <scope>NUCLEOTIDE SEQUENCE [LARGE SCALE GENOMIC DNA]</scope>
</reference>
<protein>
    <submittedName>
        <fullName evidence="1">Uncharacterized protein</fullName>
    </submittedName>
</protein>
<dbReference type="Gramene" id="A09p25500.2_BraZ1">
    <property type="protein sequence ID" value="A09p25500.2_BraZ1.CDS.1"/>
    <property type="gene ID" value="A09g25500.2_BraZ1"/>
</dbReference>